<evidence type="ECO:0000256" key="1">
    <source>
        <dbReference type="SAM" id="MobiDB-lite"/>
    </source>
</evidence>
<dbReference type="AlphaFoldDB" id="Q6BMY6"/>
<accession>Q6BMY6</accession>
<feature type="region of interest" description="Disordered" evidence="1">
    <location>
        <begin position="252"/>
        <end position="323"/>
    </location>
</feature>
<dbReference type="OrthoDB" id="4088889at2759"/>
<dbReference type="InterPro" id="IPR035189">
    <property type="entry name" value="Std1/Mth1"/>
</dbReference>
<dbReference type="RefSeq" id="XP_460434.2">
    <property type="nucleotide sequence ID" value="XM_460434.1"/>
</dbReference>
<dbReference type="STRING" id="284592.Q6BMY6"/>
<dbReference type="InParanoid" id="Q6BMY6"/>
<dbReference type="Pfam" id="PF17235">
    <property type="entry name" value="STD1"/>
    <property type="match status" value="1"/>
</dbReference>
<keyword evidence="3" id="KW-1185">Reference proteome</keyword>
<dbReference type="HOGENOM" id="CLU_725627_0_0_1"/>
<reference evidence="2 3" key="1">
    <citation type="journal article" date="2004" name="Nature">
        <title>Genome evolution in yeasts.</title>
        <authorList>
            <consortium name="Genolevures"/>
            <person name="Dujon B."/>
            <person name="Sherman D."/>
            <person name="Fischer G."/>
            <person name="Durrens P."/>
            <person name="Casaregola S."/>
            <person name="Lafontaine I."/>
            <person name="de Montigny J."/>
            <person name="Marck C."/>
            <person name="Neuveglise C."/>
            <person name="Talla E."/>
            <person name="Goffard N."/>
            <person name="Frangeul L."/>
            <person name="Aigle M."/>
            <person name="Anthouard V."/>
            <person name="Babour A."/>
            <person name="Barbe V."/>
            <person name="Barnay S."/>
            <person name="Blanchin S."/>
            <person name="Beckerich J.M."/>
            <person name="Beyne E."/>
            <person name="Bleykasten C."/>
            <person name="Boisrame A."/>
            <person name="Boyer J."/>
            <person name="Cattolico L."/>
            <person name="Confanioleri F."/>
            <person name="de Daruvar A."/>
            <person name="Despons L."/>
            <person name="Fabre E."/>
            <person name="Fairhead C."/>
            <person name="Ferry-Dumazet H."/>
            <person name="Groppi A."/>
            <person name="Hantraye F."/>
            <person name="Hennequin C."/>
            <person name="Jauniaux N."/>
            <person name="Joyet P."/>
            <person name="Kachouri R."/>
            <person name="Kerrest A."/>
            <person name="Koszul R."/>
            <person name="Lemaire M."/>
            <person name="Lesur I."/>
            <person name="Ma L."/>
            <person name="Muller H."/>
            <person name="Nicaud J.M."/>
            <person name="Nikolski M."/>
            <person name="Oztas S."/>
            <person name="Ozier-Kalogeropoulos O."/>
            <person name="Pellenz S."/>
            <person name="Potier S."/>
            <person name="Richard G.F."/>
            <person name="Straub M.L."/>
            <person name="Suleau A."/>
            <person name="Swennene D."/>
            <person name="Tekaia F."/>
            <person name="Wesolowski-Louvel M."/>
            <person name="Westhof E."/>
            <person name="Wirth B."/>
            <person name="Zeniou-Meyer M."/>
            <person name="Zivanovic I."/>
            <person name="Bolotin-Fukuhara M."/>
            <person name="Thierry A."/>
            <person name="Bouchier C."/>
            <person name="Caudron B."/>
            <person name="Scarpelli C."/>
            <person name="Gaillardin C."/>
            <person name="Weissenbach J."/>
            <person name="Wincker P."/>
            <person name="Souciet J.L."/>
        </authorList>
    </citation>
    <scope>NUCLEOTIDE SEQUENCE [LARGE SCALE GENOMIC DNA]</scope>
    <source>
        <strain evidence="3">ATCC 36239 / CBS 767 / BCRC 21394 / JCM 1990 / NBRC 0083 / IGC 2968</strain>
    </source>
</reference>
<dbReference type="GeneID" id="2903837"/>
<organism evidence="2 3">
    <name type="scientific">Debaryomyces hansenii (strain ATCC 36239 / CBS 767 / BCRC 21394 / JCM 1990 / NBRC 0083 / IGC 2968)</name>
    <name type="common">Yeast</name>
    <name type="synonym">Torulaspora hansenii</name>
    <dbReference type="NCBI Taxonomy" id="284592"/>
    <lineage>
        <taxon>Eukaryota</taxon>
        <taxon>Fungi</taxon>
        <taxon>Dikarya</taxon>
        <taxon>Ascomycota</taxon>
        <taxon>Saccharomycotina</taxon>
        <taxon>Pichiomycetes</taxon>
        <taxon>Debaryomycetaceae</taxon>
        <taxon>Debaryomyces</taxon>
    </lineage>
</organism>
<dbReference type="KEGG" id="dha:DEHA2F01628g"/>
<feature type="compositionally biased region" description="Low complexity" evidence="1">
    <location>
        <begin position="258"/>
        <end position="279"/>
    </location>
</feature>
<evidence type="ECO:0000313" key="3">
    <source>
        <dbReference type="Proteomes" id="UP000000599"/>
    </source>
</evidence>
<protein>
    <submittedName>
        <fullName evidence="2">DEHA2F01628p</fullName>
    </submittedName>
</protein>
<evidence type="ECO:0000313" key="2">
    <source>
        <dbReference type="EMBL" id="CAG88741.2"/>
    </source>
</evidence>
<sequence length="417" mass="47122">MNFLSLFGTSANKTAKVPNFEQGENHDSVDLQVKSLLYVFKRLRLNKLSSFLGKDGTTYSFKYVDGDKQLNSDSGVHNYFQKLDAMYNVKKFKQVMINDEYRVMIDFTKNKFRSFCILSEYPSKGTLSSQGIGNGEFPNFKDYKDRDVKHFRFSIIPLQDTSIAFIANTLSTSDIYVEHHNKIDFNCRYQYAMDSINKVLDMERSMSDIDSSISITDAEKASIIQYYLKRVAFFIQLNRIYVEYLKHHATKGSPTKVSAPISPSKSVSSLSQSYGSSNSKLTNSMSNLSLAPSPPKLSPRKSMADLNKSRSPSPTRTLKSKPSVARMRMDELFNNPISTTPTKAPKLTNKAIDSSKSDTSSTTFNDDIAIISSKKLPEVATEIKLDVWEKCKLAVKDKLEQERKKLSSISSNNSLHE</sequence>
<proteinExistence type="predicted"/>
<name>Q6BMY6_DEBHA</name>
<feature type="region of interest" description="Disordered" evidence="1">
    <location>
        <begin position="335"/>
        <end position="362"/>
    </location>
</feature>
<dbReference type="EMBL" id="CR382138">
    <property type="protein sequence ID" value="CAG88741.2"/>
    <property type="molecule type" value="Genomic_DNA"/>
</dbReference>
<gene>
    <name evidence="2" type="ordered locus">DEHA2F01628g</name>
</gene>
<dbReference type="eggNOG" id="ENOG502S5EM">
    <property type="taxonomic scope" value="Eukaryota"/>
</dbReference>
<dbReference type="Proteomes" id="UP000000599">
    <property type="component" value="Chromosome F"/>
</dbReference>
<dbReference type="OMA" id="KFRSFCI"/>